<reference evidence="3 4" key="1">
    <citation type="submission" date="2024-09" db="EMBL/GenBank/DDBJ databases">
        <title>The Natural Products Discovery Center: Release of the First 8490 Sequenced Strains for Exploring Actinobacteria Biosynthetic Diversity.</title>
        <authorList>
            <person name="Kalkreuter E."/>
            <person name="Kautsar S.A."/>
            <person name="Yang D."/>
            <person name="Bader C.D."/>
            <person name="Teijaro C.N."/>
            <person name="Fluegel L."/>
            <person name="Davis C.M."/>
            <person name="Simpson J.R."/>
            <person name="Lauterbach L."/>
            <person name="Steele A.D."/>
            <person name="Gui C."/>
            <person name="Meng S."/>
            <person name="Li G."/>
            <person name="Viehrig K."/>
            <person name="Ye F."/>
            <person name="Su P."/>
            <person name="Kiefer A.F."/>
            <person name="Nichols A."/>
            <person name="Cepeda A.J."/>
            <person name="Yan W."/>
            <person name="Fan B."/>
            <person name="Jiang Y."/>
            <person name="Adhikari A."/>
            <person name="Zheng C.-J."/>
            <person name="Schuster L."/>
            <person name="Cowan T.M."/>
            <person name="Smanski M.J."/>
            <person name="Chevrette M.G."/>
            <person name="De Carvalho L.P.S."/>
            <person name="Shen B."/>
        </authorList>
    </citation>
    <scope>NUCLEOTIDE SEQUENCE [LARGE SCALE GENOMIC DNA]</scope>
    <source>
        <strain evidence="3 4">NPDC058753</strain>
    </source>
</reference>
<protein>
    <submittedName>
        <fullName evidence="3">DUF4132 domain-containing protein</fullName>
    </submittedName>
</protein>
<proteinExistence type="predicted"/>
<dbReference type="Pfam" id="PF13569">
    <property type="entry name" value="DUF4132"/>
    <property type="match status" value="1"/>
</dbReference>
<organism evidence="3 4">
    <name type="scientific">Kitasatospora phosalacinea</name>
    <dbReference type="NCBI Taxonomy" id="2065"/>
    <lineage>
        <taxon>Bacteria</taxon>
        <taxon>Bacillati</taxon>
        <taxon>Actinomycetota</taxon>
        <taxon>Actinomycetes</taxon>
        <taxon>Kitasatosporales</taxon>
        <taxon>Streptomycetaceae</taxon>
        <taxon>Kitasatospora</taxon>
    </lineage>
</organism>
<evidence type="ECO:0000313" key="3">
    <source>
        <dbReference type="EMBL" id="MFE1351888.1"/>
    </source>
</evidence>
<comment type="caution">
    <text evidence="3">The sequence shown here is derived from an EMBL/GenBank/DDBJ whole genome shotgun (WGS) entry which is preliminary data.</text>
</comment>
<evidence type="ECO:0000256" key="1">
    <source>
        <dbReference type="SAM" id="MobiDB-lite"/>
    </source>
</evidence>
<dbReference type="Proteomes" id="UP001599542">
    <property type="component" value="Unassembled WGS sequence"/>
</dbReference>
<dbReference type="RefSeq" id="WP_380328855.1">
    <property type="nucleotide sequence ID" value="NZ_JBHYPW010000052.1"/>
</dbReference>
<dbReference type="EMBL" id="JBHYPX010000011">
    <property type="protein sequence ID" value="MFE1351888.1"/>
    <property type="molecule type" value="Genomic_DNA"/>
</dbReference>
<sequence>MQHGESVDGGSAEFRQAGGPAFSARFPDEDAFVLPEAWREHVLPRRRGGVPVPLPEWWPVVDAAAVAEVEARRVAERHGVIEQVLTSPGSDPGVVAAVRAYLAGESDPVGLVVVTAMVREWGVSDQAEREFAGWTARFGLSLAVRAALMTLEVDTSQLQVSYGQRARVTVRDLDSVQRSGTEFDLRVLAAARRALAAAPEPEYAAVVAELAELAGLRGTLVRRAVTAFLAPERAEWVDECLAEMFGHSRAMSGLLRALLLPALGSAEQAQRFGAEDRGAWTYWTPQVVATLTDGVGPAAAPLVAGALEQNAWDDDWARGCAEYVAEFPTDAAMVELVDRIADKTFRLVLLAMVERFPVRSVRVLSAAARRGGPDAAAVRHLLNRQVAVLRSRLPEILPTLDEESAAYVRGLEGAQEPLPEAAPERLPALLVDPPWTRRRTVRKPRVLTGLVADQEVQLLWEEGESAAFAATPYRSWEYTADLDWAEKVRRSDENGWTGQCCRLLAIAPAELMAPYLESWDPRELASCGDQLAPVLARFGPAALRLVLGAAAARPAQVAPVLLPVRGAVAAGVMADALLRLKSVQEVARSWFERHGVAGALLLVPAAVGKAGKSRQAAEHALRLVAARQGVEVLTAAVAERYGEQAAAVVAEALESDPLETALPAKLPELPSWLRLEALPQVQLADGGGALPLQAVHHLVTLLQLGKLREPYPGLALVSPALRADTVRAFCWALLEEWRQGGMPGSGSWTLYALGEFGDDDTARRLAPLLCAWPGQNAHQRAVEGLDVLAAIGTDAALVQLQGIAQRVKFKALKTRAQEKIAEIAESLDLTGEQLADRLVPDLGLSPDGTTVVDYGSRTFTVGFDEELRPYVRDSDGKRRKDLPAPGTRDDQELVPAERKRFAALKKDARALAADQSARLEAAMVTERTWTASEFTDLLVAHPLLVHLVRRLVWTADGAAFRVAEDRTYADVHDEPFALPADATVRLVHPLHLAPAELAAWAELFADYEIVQPFRQLGRPVAALTAEEAAGHRLHRFEKHTVPTSRLLALTKRGWRRGEPQDAGLEFWFHRPLPNGRHLVIEIQPGIAVALPNEYDEQTFKAVWLGESAETYWPNGREYRERLGDLGPVTVSELLADLEELTAD</sequence>
<feature type="region of interest" description="Disordered" evidence="1">
    <location>
        <begin position="1"/>
        <end position="20"/>
    </location>
</feature>
<keyword evidence="4" id="KW-1185">Reference proteome</keyword>
<accession>A0ABW6GGX3</accession>
<evidence type="ECO:0000259" key="2">
    <source>
        <dbReference type="Pfam" id="PF13569"/>
    </source>
</evidence>
<evidence type="ECO:0000313" key="4">
    <source>
        <dbReference type="Proteomes" id="UP001599542"/>
    </source>
</evidence>
<name>A0ABW6GGX3_9ACTN</name>
<feature type="domain" description="DUF4132" evidence="2">
    <location>
        <begin position="876"/>
        <end position="1054"/>
    </location>
</feature>
<gene>
    <name evidence="3" type="ORF">ACFW6T_07865</name>
</gene>
<dbReference type="InterPro" id="IPR025406">
    <property type="entry name" value="DUF4132"/>
</dbReference>
<feature type="region of interest" description="Disordered" evidence="1">
    <location>
        <begin position="874"/>
        <end position="893"/>
    </location>
</feature>